<evidence type="ECO:0000313" key="1">
    <source>
        <dbReference type="EMBL" id="SPJ27369.1"/>
    </source>
</evidence>
<evidence type="ECO:0000313" key="2">
    <source>
        <dbReference type="Proteomes" id="UP000244898"/>
    </source>
</evidence>
<reference evidence="2" key="1">
    <citation type="submission" date="2018-03" db="EMBL/GenBank/DDBJ databases">
        <authorList>
            <person name="Rodrigo-Torres L."/>
            <person name="Arahal R. D."/>
            <person name="Lucena T."/>
        </authorList>
    </citation>
    <scope>NUCLEOTIDE SEQUENCE [LARGE SCALE GENOMIC DNA]</scope>
    <source>
        <strain evidence="2">CECT 7615</strain>
    </source>
</reference>
<dbReference type="Pfam" id="PF01177">
    <property type="entry name" value="Asp_Glu_race"/>
    <property type="match status" value="1"/>
</dbReference>
<dbReference type="Gene3D" id="3.40.50.1860">
    <property type="match status" value="2"/>
</dbReference>
<dbReference type="RefSeq" id="WP_108785667.1">
    <property type="nucleotide sequence ID" value="NZ_ONZG01000002.1"/>
</dbReference>
<dbReference type="EMBL" id="ONZG01000002">
    <property type="protein sequence ID" value="SPJ27369.1"/>
    <property type="molecule type" value="Genomic_DNA"/>
</dbReference>
<accession>A0A2R8C4L1</accession>
<name>A0A2R8C4L1_9RHOB</name>
<dbReference type="GO" id="GO:0047661">
    <property type="term" value="F:amino-acid racemase activity"/>
    <property type="evidence" value="ECO:0007669"/>
    <property type="project" value="InterPro"/>
</dbReference>
<dbReference type="AlphaFoldDB" id="A0A2R8C4L1"/>
<dbReference type="InterPro" id="IPR015942">
    <property type="entry name" value="Asp/Glu/hydantoin_racemase"/>
</dbReference>
<dbReference type="InterPro" id="IPR001920">
    <property type="entry name" value="Asp/Glu_race"/>
</dbReference>
<proteinExistence type="predicted"/>
<sequence length="231" mass="24336">MHIGLIGGIGPAATAAYYLKLSDRCRAAGVPLDLTIVNTDIQVLACNAQAYRRDDQARVYADVITRLAASGAEVAAITSIGGSFCEDETRAMSSLPLISAFGALDDHFANQGIASVGILGTETVMQSHLYGRMEKTRTVVPDGQIAEVGQAYVETALAGRANDAQRDLFFTAGRRMVDEMGADAVVLAGTDLGLAFDGQDPGYPVIDTIDVHVDQLFLLASGALKLQDLSL</sequence>
<dbReference type="SUPFAM" id="SSF53681">
    <property type="entry name" value="Aspartate/glutamate racemase"/>
    <property type="match status" value="2"/>
</dbReference>
<organism evidence="1 2">
    <name type="scientific">Falsiruegeria mediterranea M17</name>
    <dbReference type="NCBI Taxonomy" id="1200281"/>
    <lineage>
        <taxon>Bacteria</taxon>
        <taxon>Pseudomonadati</taxon>
        <taxon>Pseudomonadota</taxon>
        <taxon>Alphaproteobacteria</taxon>
        <taxon>Rhodobacterales</taxon>
        <taxon>Roseobacteraceae</taxon>
        <taxon>Falsiruegeria</taxon>
    </lineage>
</organism>
<keyword evidence="2" id="KW-1185">Reference proteome</keyword>
<evidence type="ECO:0008006" key="3">
    <source>
        <dbReference type="Google" id="ProtNLM"/>
    </source>
</evidence>
<gene>
    <name evidence="1" type="ORF">TRM7615_00853</name>
</gene>
<dbReference type="Proteomes" id="UP000244898">
    <property type="component" value="Unassembled WGS sequence"/>
</dbReference>
<protein>
    <recommendedName>
        <fullName evidence="3">Aspartate racemase</fullName>
    </recommendedName>
</protein>
<dbReference type="OrthoDB" id="9803739at2"/>